<organism evidence="4 5">
    <name type="scientific">Ophiophagus hannah</name>
    <name type="common">King cobra</name>
    <name type="synonym">Naja hannah</name>
    <dbReference type="NCBI Taxonomy" id="8665"/>
    <lineage>
        <taxon>Eukaryota</taxon>
        <taxon>Metazoa</taxon>
        <taxon>Chordata</taxon>
        <taxon>Craniata</taxon>
        <taxon>Vertebrata</taxon>
        <taxon>Euteleostomi</taxon>
        <taxon>Lepidosauria</taxon>
        <taxon>Squamata</taxon>
        <taxon>Bifurcata</taxon>
        <taxon>Unidentata</taxon>
        <taxon>Episquamata</taxon>
        <taxon>Toxicofera</taxon>
        <taxon>Serpentes</taxon>
        <taxon>Colubroidea</taxon>
        <taxon>Elapidae</taxon>
        <taxon>Elapinae</taxon>
        <taxon>Ophiophagus</taxon>
    </lineage>
</organism>
<protein>
    <recommendedName>
        <fullName evidence="2">Lipase maturation factor 2</fullName>
    </recommendedName>
</protein>
<dbReference type="GO" id="GO:0051604">
    <property type="term" value="P:protein maturation"/>
    <property type="evidence" value="ECO:0007669"/>
    <property type="project" value="InterPro"/>
</dbReference>
<reference evidence="4 5" key="1">
    <citation type="journal article" date="2013" name="Proc. Natl. Acad. Sci. U.S.A.">
        <title>The king cobra genome reveals dynamic gene evolution and adaptation in the snake venom system.</title>
        <authorList>
            <person name="Vonk F.J."/>
            <person name="Casewell N.R."/>
            <person name="Henkel C.V."/>
            <person name="Heimberg A.M."/>
            <person name="Jansen H.J."/>
            <person name="McCleary R.J."/>
            <person name="Kerkkamp H.M."/>
            <person name="Vos R.A."/>
            <person name="Guerreiro I."/>
            <person name="Calvete J.J."/>
            <person name="Wuster W."/>
            <person name="Woods A.E."/>
            <person name="Logan J.M."/>
            <person name="Harrison R.A."/>
            <person name="Castoe T.A."/>
            <person name="de Koning A.P."/>
            <person name="Pollock D.D."/>
            <person name="Yandell M."/>
            <person name="Calderon D."/>
            <person name="Renjifo C."/>
            <person name="Currier R.B."/>
            <person name="Salgado D."/>
            <person name="Pla D."/>
            <person name="Sanz L."/>
            <person name="Hyder A.S."/>
            <person name="Ribeiro J.M."/>
            <person name="Arntzen J.W."/>
            <person name="van den Thillart G.E."/>
            <person name="Boetzer M."/>
            <person name="Pirovano W."/>
            <person name="Dirks R.P."/>
            <person name="Spaink H.P."/>
            <person name="Duboule D."/>
            <person name="McGlinn E."/>
            <person name="Kini R.M."/>
            <person name="Richardson M.K."/>
        </authorList>
    </citation>
    <scope>NUCLEOTIDE SEQUENCE</scope>
    <source>
        <tissue evidence="4">Blood</tissue>
    </source>
</reference>
<feature type="non-terminal residue" evidence="4">
    <location>
        <position position="52"/>
    </location>
</feature>
<evidence type="ECO:0000259" key="3">
    <source>
        <dbReference type="Pfam" id="PF25179"/>
    </source>
</evidence>
<keyword evidence="5" id="KW-1185">Reference proteome</keyword>
<dbReference type="Proteomes" id="UP000018936">
    <property type="component" value="Unassembled WGS sequence"/>
</dbReference>
<dbReference type="InterPro" id="IPR057433">
    <property type="entry name" value="LMF1/2_C"/>
</dbReference>
<evidence type="ECO:0000313" key="5">
    <source>
        <dbReference type="Proteomes" id="UP000018936"/>
    </source>
</evidence>
<comment type="caution">
    <text evidence="4">The sequence shown here is derived from an EMBL/GenBank/DDBJ whole genome shotgun (WGS) entry which is preliminary data.</text>
</comment>
<name>V8N1H8_OPHHA</name>
<dbReference type="Pfam" id="PF25179">
    <property type="entry name" value="LMF1_C"/>
    <property type="match status" value="1"/>
</dbReference>
<evidence type="ECO:0000313" key="4">
    <source>
        <dbReference type="EMBL" id="ETE56129.1"/>
    </source>
</evidence>
<dbReference type="GO" id="GO:0005789">
    <property type="term" value="C:endoplasmic reticulum membrane"/>
    <property type="evidence" value="ECO:0007669"/>
    <property type="project" value="TreeGrafter"/>
</dbReference>
<sequence>MYKPGNVSAAPPIVAPHQPRLDWQMWFAALGHHSHSPWFSSFVYRLLQGKKE</sequence>
<dbReference type="OrthoDB" id="5988002at2759"/>
<evidence type="ECO:0000256" key="1">
    <source>
        <dbReference type="ARBA" id="ARBA00023180"/>
    </source>
</evidence>
<accession>V8N1H8</accession>
<gene>
    <name evidence="4" type="ORF">L345_18161</name>
</gene>
<feature type="non-terminal residue" evidence="4">
    <location>
        <position position="1"/>
    </location>
</feature>
<evidence type="ECO:0000256" key="2">
    <source>
        <dbReference type="ARBA" id="ARBA00040643"/>
    </source>
</evidence>
<keyword evidence="1" id="KW-0325">Glycoprotein</keyword>
<proteinExistence type="predicted"/>
<dbReference type="PANTHER" id="PTHR14463">
    <property type="entry name" value="LIPASE MATURATION FACTOR"/>
    <property type="match status" value="1"/>
</dbReference>
<feature type="domain" description="Lipase maturation factor 1/2 C-terminal" evidence="3">
    <location>
        <begin position="1"/>
        <end position="52"/>
    </location>
</feature>
<dbReference type="AlphaFoldDB" id="V8N1H8"/>
<dbReference type="EMBL" id="AZIM01039839">
    <property type="protein sequence ID" value="ETE56129.1"/>
    <property type="molecule type" value="Genomic_DNA"/>
</dbReference>
<dbReference type="InterPro" id="IPR009613">
    <property type="entry name" value="LMF"/>
</dbReference>
<dbReference type="PANTHER" id="PTHR14463:SF5">
    <property type="entry name" value="LIPASE MATURATION FACTOR 2"/>
    <property type="match status" value="1"/>
</dbReference>